<dbReference type="AlphaFoldDB" id="A0A1H4BB78"/>
<evidence type="ECO:0000259" key="2">
    <source>
        <dbReference type="SMART" id="SM00849"/>
    </source>
</evidence>
<name>A0A1H4BB78_9BACT</name>
<evidence type="ECO:0000313" key="5">
    <source>
        <dbReference type="Proteomes" id="UP000199409"/>
    </source>
</evidence>
<dbReference type="GO" id="GO:0016787">
    <property type="term" value="F:hydrolase activity"/>
    <property type="evidence" value="ECO:0007669"/>
    <property type="project" value="UniProtKB-KW"/>
</dbReference>
<proteinExistence type="predicted"/>
<dbReference type="GO" id="GO:0004521">
    <property type="term" value="F:RNA endonuclease activity"/>
    <property type="evidence" value="ECO:0007669"/>
    <property type="project" value="TreeGrafter"/>
</dbReference>
<accession>A0A1H4BB78</accession>
<keyword evidence="1" id="KW-0378">Hydrolase</keyword>
<evidence type="ECO:0000259" key="3">
    <source>
        <dbReference type="SMART" id="SM01027"/>
    </source>
</evidence>
<keyword evidence="5" id="KW-1185">Reference proteome</keyword>
<gene>
    <name evidence="4" type="ORF">SAMN05660420_02116</name>
</gene>
<evidence type="ECO:0000313" key="4">
    <source>
        <dbReference type="EMBL" id="SEA45400.1"/>
    </source>
</evidence>
<dbReference type="CDD" id="cd16295">
    <property type="entry name" value="TTHA0252-CPSF-like_MBL-fold"/>
    <property type="match status" value="1"/>
</dbReference>
<feature type="domain" description="Beta-Casp" evidence="3">
    <location>
        <begin position="235"/>
        <end position="373"/>
    </location>
</feature>
<sequence>MYPHIHFHGATQGVTGSCHELIYAENASILIDCGLFQGDEQQSQEINFSIEQVKALIVTHVHIDHVGRIPYLLAAGFNGPIYCSEASAVLLPLVLEDAVKIGFTRNRRLIDQFLNQLKKLIVPVPFQQWQTISPAPDRLKIKLKPAGHILGSAYVECHVSGQRVVFSGDLGAPYAPLLPAPQSPYRADTLILESTYGNRNHSGRRERKAQLKQVIEKALSDRGTILIPAFSIGRTQELLYELEDLIHRHRTEQATSDLPWDDLEIIIDSPLASRFTDAYKKLFRLWDAEARHRYRSGRHPLAFEQMTTIDTHQDHLHTVAYLQKTARPCIVIAGSGMCSGGRIVNYLKALLGDPRTDVLFVGYQAEGTPGQKIQQYGPAHGYVILDSQRYDIAAGVYTMSGYSAHADQRNLINFVKRMRHKPEKIYLVHGDSDAKQKLKEQLQLLSDEFRVMIPR</sequence>
<dbReference type="Gene3D" id="3.40.50.10890">
    <property type="match status" value="1"/>
</dbReference>
<dbReference type="Pfam" id="PF10996">
    <property type="entry name" value="Beta-Casp"/>
    <property type="match status" value="1"/>
</dbReference>
<dbReference type="InterPro" id="IPR011108">
    <property type="entry name" value="RMMBL"/>
</dbReference>
<evidence type="ECO:0000256" key="1">
    <source>
        <dbReference type="ARBA" id="ARBA00022801"/>
    </source>
</evidence>
<dbReference type="OrthoDB" id="9803916at2"/>
<protein>
    <submittedName>
        <fullName evidence="4">Metallo-beta-lactamase family protein</fullName>
    </submittedName>
</protein>
<reference evidence="4 5" key="1">
    <citation type="submission" date="2016-10" db="EMBL/GenBank/DDBJ databases">
        <authorList>
            <person name="de Groot N.N."/>
        </authorList>
    </citation>
    <scope>NUCLEOTIDE SEQUENCE [LARGE SCALE GENOMIC DNA]</scope>
    <source>
        <strain evidence="4 5">DSM 7343</strain>
    </source>
</reference>
<dbReference type="InterPro" id="IPR001279">
    <property type="entry name" value="Metallo-B-lactamas"/>
</dbReference>
<dbReference type="InterPro" id="IPR050698">
    <property type="entry name" value="MBL"/>
</dbReference>
<dbReference type="InterPro" id="IPR036866">
    <property type="entry name" value="RibonucZ/Hydroxyglut_hydro"/>
</dbReference>
<feature type="domain" description="Metallo-beta-lactamase" evidence="2">
    <location>
        <begin position="15"/>
        <end position="201"/>
    </location>
</feature>
<dbReference type="EMBL" id="FNQN01000006">
    <property type="protein sequence ID" value="SEA45400.1"/>
    <property type="molecule type" value="Genomic_DNA"/>
</dbReference>
<dbReference type="Gene3D" id="3.60.15.10">
    <property type="entry name" value="Ribonuclease Z/Hydroxyacylglutathione hydrolase-like"/>
    <property type="match status" value="1"/>
</dbReference>
<dbReference type="SMART" id="SM00849">
    <property type="entry name" value="Lactamase_B"/>
    <property type="match status" value="1"/>
</dbReference>
<dbReference type="SMART" id="SM01027">
    <property type="entry name" value="Beta-Casp"/>
    <property type="match status" value="1"/>
</dbReference>
<dbReference type="Pfam" id="PF07521">
    <property type="entry name" value="RMMBL"/>
    <property type="match status" value="1"/>
</dbReference>
<dbReference type="Pfam" id="PF00753">
    <property type="entry name" value="Lactamase_B"/>
    <property type="match status" value="1"/>
</dbReference>
<dbReference type="PANTHER" id="PTHR11203">
    <property type="entry name" value="CLEAVAGE AND POLYADENYLATION SPECIFICITY FACTOR FAMILY MEMBER"/>
    <property type="match status" value="1"/>
</dbReference>
<dbReference type="Proteomes" id="UP000199409">
    <property type="component" value="Unassembled WGS sequence"/>
</dbReference>
<dbReference type="STRING" id="37625.SAMN05660420_02116"/>
<dbReference type="InterPro" id="IPR022712">
    <property type="entry name" value="Beta_Casp"/>
</dbReference>
<organism evidence="4 5">
    <name type="scientific">Desulfuromusa kysingii</name>
    <dbReference type="NCBI Taxonomy" id="37625"/>
    <lineage>
        <taxon>Bacteria</taxon>
        <taxon>Pseudomonadati</taxon>
        <taxon>Thermodesulfobacteriota</taxon>
        <taxon>Desulfuromonadia</taxon>
        <taxon>Desulfuromonadales</taxon>
        <taxon>Geopsychrobacteraceae</taxon>
        <taxon>Desulfuromusa</taxon>
    </lineage>
</organism>
<dbReference type="SUPFAM" id="SSF56281">
    <property type="entry name" value="Metallo-hydrolase/oxidoreductase"/>
    <property type="match status" value="1"/>
</dbReference>
<dbReference type="RefSeq" id="WP_092347953.1">
    <property type="nucleotide sequence ID" value="NZ_FNQN01000006.1"/>
</dbReference>
<dbReference type="PANTHER" id="PTHR11203:SF37">
    <property type="entry name" value="INTEGRATOR COMPLEX SUBUNIT 11"/>
    <property type="match status" value="1"/>
</dbReference>